<protein>
    <submittedName>
        <fullName evidence="4">Phospholipid/cholesterol/gamma-HCH transport system permease protein</fullName>
    </submittedName>
</protein>
<evidence type="ECO:0000313" key="4">
    <source>
        <dbReference type="EMBL" id="SFQ35698.1"/>
    </source>
</evidence>
<keyword evidence="5" id="KW-1185">Reference proteome</keyword>
<dbReference type="InterPro" id="IPR058548">
    <property type="entry name" value="MlaB-like_STAS"/>
</dbReference>
<comment type="subcellular location">
    <subcellularLocation>
        <location evidence="2">Cell inner membrane</location>
        <topology evidence="2">Multi-pass membrane protein</topology>
    </subcellularLocation>
</comment>
<keyword evidence="2" id="KW-0997">Cell inner membrane</keyword>
<keyword evidence="2" id="KW-1003">Cell membrane</keyword>
<dbReference type="STRING" id="93684.SAMN05421853_104136"/>
<dbReference type="AlphaFoldDB" id="A0A1I5XUV5"/>
<keyword evidence="2" id="KW-0812">Transmembrane</keyword>
<comment type="function">
    <text evidence="1">Could be part of an ABC transporter complex.</text>
</comment>
<dbReference type="NCBIfam" id="TIGR00056">
    <property type="entry name" value="MlaE family lipid ABC transporter permease subunit"/>
    <property type="match status" value="1"/>
</dbReference>
<dbReference type="PANTHER" id="PTHR30188:SF3">
    <property type="entry name" value="ABC TRANSPORTER PERMEASE"/>
    <property type="match status" value="1"/>
</dbReference>
<dbReference type="InterPro" id="IPR002645">
    <property type="entry name" value="STAS_dom"/>
</dbReference>
<organism evidence="4 5">
    <name type="scientific">Roseivivax halotolerans</name>
    <dbReference type="NCBI Taxonomy" id="93684"/>
    <lineage>
        <taxon>Bacteria</taxon>
        <taxon>Pseudomonadati</taxon>
        <taxon>Pseudomonadota</taxon>
        <taxon>Alphaproteobacteria</taxon>
        <taxon>Rhodobacterales</taxon>
        <taxon>Roseobacteraceae</taxon>
        <taxon>Roseivivax</taxon>
    </lineage>
</organism>
<comment type="similarity">
    <text evidence="2">Belongs to the MlaE permease family.</text>
</comment>
<dbReference type="InterPro" id="IPR036513">
    <property type="entry name" value="STAS_dom_sf"/>
</dbReference>
<evidence type="ECO:0000313" key="5">
    <source>
        <dbReference type="Proteomes" id="UP000243106"/>
    </source>
</evidence>
<gene>
    <name evidence="4" type="ORF">SAMN05421853_104136</name>
</gene>
<dbReference type="Gene3D" id="3.30.750.24">
    <property type="entry name" value="STAS domain"/>
    <property type="match status" value="1"/>
</dbReference>
<feature type="transmembrane region" description="Helical" evidence="2">
    <location>
        <begin position="312"/>
        <end position="335"/>
    </location>
</feature>
<dbReference type="GO" id="GO:0005548">
    <property type="term" value="F:phospholipid transporter activity"/>
    <property type="evidence" value="ECO:0007669"/>
    <property type="project" value="TreeGrafter"/>
</dbReference>
<keyword evidence="2" id="KW-0472">Membrane</keyword>
<dbReference type="PROSITE" id="PS50801">
    <property type="entry name" value="STAS"/>
    <property type="match status" value="1"/>
</dbReference>
<feature type="transmembrane region" description="Helical" evidence="2">
    <location>
        <begin position="355"/>
        <end position="373"/>
    </location>
</feature>
<feature type="transmembrane region" description="Helical" evidence="2">
    <location>
        <begin position="165"/>
        <end position="186"/>
    </location>
</feature>
<feature type="transmembrane region" description="Helical" evidence="2">
    <location>
        <begin position="125"/>
        <end position="144"/>
    </location>
</feature>
<dbReference type="PANTHER" id="PTHR30188">
    <property type="entry name" value="ABC TRANSPORTER PERMEASE PROTEIN-RELATED"/>
    <property type="match status" value="1"/>
</dbReference>
<evidence type="ECO:0000259" key="3">
    <source>
        <dbReference type="PROSITE" id="PS50801"/>
    </source>
</evidence>
<dbReference type="EMBL" id="FOXV01000004">
    <property type="protein sequence ID" value="SFQ35698.1"/>
    <property type="molecule type" value="Genomic_DNA"/>
</dbReference>
<feature type="transmembrane region" description="Helical" evidence="2">
    <location>
        <begin position="213"/>
        <end position="234"/>
    </location>
</feature>
<reference evidence="5" key="1">
    <citation type="submission" date="2016-10" db="EMBL/GenBank/DDBJ databases">
        <authorList>
            <person name="Varghese N."/>
            <person name="Submissions S."/>
        </authorList>
    </citation>
    <scope>NUCLEOTIDE SEQUENCE [LARGE SCALE GENOMIC DNA]</scope>
    <source>
        <strain evidence="5">JCM 10271</strain>
    </source>
</reference>
<dbReference type="Pfam" id="PF02405">
    <property type="entry name" value="MlaE"/>
    <property type="match status" value="1"/>
</dbReference>
<feature type="transmembrane region" description="Helical" evidence="2">
    <location>
        <begin position="255"/>
        <end position="275"/>
    </location>
</feature>
<dbReference type="InterPro" id="IPR003453">
    <property type="entry name" value="ABC_MlaE_roteobac"/>
</dbReference>
<dbReference type="SUPFAM" id="SSF52091">
    <property type="entry name" value="SpoIIaa-like"/>
    <property type="match status" value="1"/>
</dbReference>
<dbReference type="RefSeq" id="WP_175497513.1">
    <property type="nucleotide sequence ID" value="NZ_FOXV01000004.1"/>
</dbReference>
<dbReference type="GO" id="GO:0043190">
    <property type="term" value="C:ATP-binding cassette (ABC) transporter complex"/>
    <property type="evidence" value="ECO:0007669"/>
    <property type="project" value="InterPro"/>
</dbReference>
<proteinExistence type="inferred from homology"/>
<dbReference type="InterPro" id="IPR030802">
    <property type="entry name" value="Permease_MalE"/>
</dbReference>
<evidence type="ECO:0000256" key="1">
    <source>
        <dbReference type="ARBA" id="ARBA00003787"/>
    </source>
</evidence>
<accession>A0A1I5XUV5</accession>
<name>A0A1I5XUV5_9RHOB</name>
<feature type="domain" description="STAS" evidence="3">
    <location>
        <begin position="1"/>
        <end position="118"/>
    </location>
</feature>
<dbReference type="Proteomes" id="UP000243106">
    <property type="component" value="Unassembled WGS sequence"/>
</dbReference>
<dbReference type="Pfam" id="PF13466">
    <property type="entry name" value="STAS_2"/>
    <property type="match status" value="1"/>
</dbReference>
<sequence length="375" mass="39536">MAHLFDMVEETGAETRELALSGRLTVFELTEAQAALDALPADRDVRVDLSNLSRMDTAGAWALERLRDRLEAAGHDLTLLGASDALSQLMTRVDHAIAEPEPSSQPVRRGVADRLAELGEGVVTAGRGGGVFLGVFGLFLARLGRSLRHPSEFRLTALVAHCEDVGLRAVPIVSLLSFLIGVVLAFQGATQLRQFGAEVFVVDLISISILRELGILLTSIIVAGRTASAFTAAIGSMKMREEIDAMRTLGIDPAMALFVPRILALVLMLPILGLVANVMGLLGGGIMSLLVLDISPAMFLTRLSEGTDLANVLIGLSKAPVFAIIIGVVGCNAGMQVGSNAESLGRQTSKAVVQAIFAVIVADAIFSVFFAQLGV</sequence>
<keyword evidence="2" id="KW-1133">Transmembrane helix</keyword>
<dbReference type="CDD" id="cd07043">
    <property type="entry name" value="STAS_anti-anti-sigma_factors"/>
    <property type="match status" value="1"/>
</dbReference>
<evidence type="ECO:0000256" key="2">
    <source>
        <dbReference type="RuleBase" id="RU362044"/>
    </source>
</evidence>